<evidence type="ECO:0000256" key="1">
    <source>
        <dbReference type="SAM" id="MobiDB-lite"/>
    </source>
</evidence>
<evidence type="ECO:0008006" key="3">
    <source>
        <dbReference type="Google" id="ProtNLM"/>
    </source>
</evidence>
<reference evidence="2" key="1">
    <citation type="journal article" date="2019" name="Sci. Rep.">
        <title>Draft genome of Tanacetum cinerariifolium, the natural source of mosquito coil.</title>
        <authorList>
            <person name="Yamashiro T."/>
            <person name="Shiraishi A."/>
            <person name="Satake H."/>
            <person name="Nakayama K."/>
        </authorList>
    </citation>
    <scope>NUCLEOTIDE SEQUENCE</scope>
</reference>
<organism evidence="2">
    <name type="scientific">Tanacetum cinerariifolium</name>
    <name type="common">Dalmatian daisy</name>
    <name type="synonym">Chrysanthemum cinerariifolium</name>
    <dbReference type="NCBI Taxonomy" id="118510"/>
    <lineage>
        <taxon>Eukaryota</taxon>
        <taxon>Viridiplantae</taxon>
        <taxon>Streptophyta</taxon>
        <taxon>Embryophyta</taxon>
        <taxon>Tracheophyta</taxon>
        <taxon>Spermatophyta</taxon>
        <taxon>Magnoliopsida</taxon>
        <taxon>eudicotyledons</taxon>
        <taxon>Gunneridae</taxon>
        <taxon>Pentapetalae</taxon>
        <taxon>asterids</taxon>
        <taxon>campanulids</taxon>
        <taxon>Asterales</taxon>
        <taxon>Asteraceae</taxon>
        <taxon>Asteroideae</taxon>
        <taxon>Anthemideae</taxon>
        <taxon>Anthemidinae</taxon>
        <taxon>Tanacetum</taxon>
    </lineage>
</organism>
<accession>A0A699TVK0</accession>
<feature type="compositionally biased region" description="Polar residues" evidence="1">
    <location>
        <begin position="1"/>
        <end position="17"/>
    </location>
</feature>
<dbReference type="EMBL" id="BKCJ011270044">
    <property type="protein sequence ID" value="GFD13088.1"/>
    <property type="molecule type" value="Genomic_DNA"/>
</dbReference>
<protein>
    <recommendedName>
        <fullName evidence="3">Integrase, catalytic region, zinc finger, CCHC-type, peptidase aspartic, catalytic</fullName>
    </recommendedName>
</protein>
<feature type="non-terminal residue" evidence="2">
    <location>
        <position position="180"/>
    </location>
</feature>
<gene>
    <name evidence="2" type="ORF">Tci_885057</name>
</gene>
<evidence type="ECO:0000313" key="2">
    <source>
        <dbReference type="EMBL" id="GFD13088.1"/>
    </source>
</evidence>
<feature type="non-terminal residue" evidence="2">
    <location>
        <position position="1"/>
    </location>
</feature>
<proteinExistence type="predicted"/>
<name>A0A699TVK0_TANCI</name>
<feature type="region of interest" description="Disordered" evidence="1">
    <location>
        <begin position="1"/>
        <end position="25"/>
    </location>
</feature>
<sequence>YFSKSTSVTKNNVSNDFSKPVPAQTLPATQKKPCLKNTNMLAPGIPQLKCNPKRDRVLRNNSHGKKLDVEELRRNVKLLKNKMFVTACTDNLNVKIVNVKSVYAMCAKSVMIKKHDSRVPKYVAKPLRKTVPTDSIKKPQNNVRKLNDHFGKTHKLTYIKFTPSGYMWKPKSKQANVNPN</sequence>
<comment type="caution">
    <text evidence="2">The sequence shown here is derived from an EMBL/GenBank/DDBJ whole genome shotgun (WGS) entry which is preliminary data.</text>
</comment>
<dbReference type="AlphaFoldDB" id="A0A699TVK0"/>